<protein>
    <recommendedName>
        <fullName evidence="8">Major intrinsic protein</fullName>
    </recommendedName>
</protein>
<name>A0A4Y3VPY9_9ACTN</name>
<proteinExistence type="inferred from homology"/>
<dbReference type="InterPro" id="IPR023271">
    <property type="entry name" value="Aquaporin-like"/>
</dbReference>
<sequence>MLANSLATVFGLGVLIVLLGPVSGAHLNPVVTLAAWLTGRRAGDGLTARDVGAYVPAQIAGAAAGAVLADAMFGKPLVRTTSAACSPTSAWSRAYSGRLGIVNHERIGFCNGGRLSVNCRFAYATSRAKHAAVTRATHNASPI</sequence>
<gene>
    <name evidence="6" type="ORF">SSP24_67270</name>
</gene>
<evidence type="ECO:0000256" key="3">
    <source>
        <dbReference type="ARBA" id="ARBA00022692"/>
    </source>
</evidence>
<evidence type="ECO:0000256" key="5">
    <source>
        <dbReference type="ARBA" id="ARBA00023136"/>
    </source>
</evidence>
<reference evidence="6 7" key="1">
    <citation type="submission" date="2019-06" db="EMBL/GenBank/DDBJ databases">
        <title>Whole genome shotgun sequence of Streptomyces spinoverrucosus NBRC 14228.</title>
        <authorList>
            <person name="Hosoyama A."/>
            <person name="Uohara A."/>
            <person name="Ohji S."/>
            <person name="Ichikawa N."/>
        </authorList>
    </citation>
    <scope>NUCLEOTIDE SEQUENCE [LARGE SCALE GENOMIC DNA]</scope>
    <source>
        <strain evidence="6 7">NBRC 14228</strain>
    </source>
</reference>
<evidence type="ECO:0000256" key="4">
    <source>
        <dbReference type="ARBA" id="ARBA00022989"/>
    </source>
</evidence>
<dbReference type="Proteomes" id="UP000317881">
    <property type="component" value="Unassembled WGS sequence"/>
</dbReference>
<dbReference type="Gene3D" id="1.20.1080.10">
    <property type="entry name" value="Glycerol uptake facilitator protein"/>
    <property type="match status" value="1"/>
</dbReference>
<accession>A0A4Y3VPY9</accession>
<evidence type="ECO:0000256" key="2">
    <source>
        <dbReference type="ARBA" id="ARBA00006175"/>
    </source>
</evidence>
<keyword evidence="7" id="KW-1185">Reference proteome</keyword>
<evidence type="ECO:0000313" key="7">
    <source>
        <dbReference type="Proteomes" id="UP000317881"/>
    </source>
</evidence>
<evidence type="ECO:0008006" key="8">
    <source>
        <dbReference type="Google" id="ProtNLM"/>
    </source>
</evidence>
<dbReference type="SUPFAM" id="SSF81338">
    <property type="entry name" value="Aquaporin-like"/>
    <property type="match status" value="1"/>
</dbReference>
<keyword evidence="3" id="KW-0812">Transmembrane</keyword>
<dbReference type="AlphaFoldDB" id="A0A4Y3VPY9"/>
<dbReference type="GO" id="GO:0015250">
    <property type="term" value="F:water channel activity"/>
    <property type="evidence" value="ECO:0007669"/>
    <property type="project" value="TreeGrafter"/>
</dbReference>
<dbReference type="InterPro" id="IPR034294">
    <property type="entry name" value="Aquaporin_transptr"/>
</dbReference>
<comment type="caution">
    <text evidence="6">The sequence shown here is derived from an EMBL/GenBank/DDBJ whole genome shotgun (WGS) entry which is preliminary data.</text>
</comment>
<organism evidence="6 7">
    <name type="scientific">Streptomyces spinoverrucosus</name>
    <dbReference type="NCBI Taxonomy" id="284043"/>
    <lineage>
        <taxon>Bacteria</taxon>
        <taxon>Bacillati</taxon>
        <taxon>Actinomycetota</taxon>
        <taxon>Actinomycetes</taxon>
        <taxon>Kitasatosporales</taxon>
        <taxon>Streptomycetaceae</taxon>
        <taxon>Streptomyces</taxon>
    </lineage>
</organism>
<dbReference type="InterPro" id="IPR000425">
    <property type="entry name" value="MIP"/>
</dbReference>
<dbReference type="Pfam" id="PF00230">
    <property type="entry name" value="MIP"/>
    <property type="match status" value="1"/>
</dbReference>
<comment type="similarity">
    <text evidence="2">Belongs to the MIP/aquaporin (TC 1.A.8) family.</text>
</comment>
<comment type="subcellular location">
    <subcellularLocation>
        <location evidence="1">Membrane</location>
        <topology evidence="1">Multi-pass membrane protein</topology>
    </subcellularLocation>
</comment>
<keyword evidence="4" id="KW-1133">Transmembrane helix</keyword>
<dbReference type="EMBL" id="BJND01000063">
    <property type="protein sequence ID" value="GEC09072.1"/>
    <property type="molecule type" value="Genomic_DNA"/>
</dbReference>
<keyword evidence="5" id="KW-0472">Membrane</keyword>
<dbReference type="PANTHER" id="PTHR19139:SF199">
    <property type="entry name" value="MIP17260P"/>
    <property type="match status" value="1"/>
</dbReference>
<evidence type="ECO:0000256" key="1">
    <source>
        <dbReference type="ARBA" id="ARBA00004141"/>
    </source>
</evidence>
<dbReference type="PANTHER" id="PTHR19139">
    <property type="entry name" value="AQUAPORIN TRANSPORTER"/>
    <property type="match status" value="1"/>
</dbReference>
<dbReference type="GO" id="GO:0005886">
    <property type="term" value="C:plasma membrane"/>
    <property type="evidence" value="ECO:0007669"/>
    <property type="project" value="TreeGrafter"/>
</dbReference>
<evidence type="ECO:0000313" key="6">
    <source>
        <dbReference type="EMBL" id="GEC09072.1"/>
    </source>
</evidence>